<dbReference type="AlphaFoldDB" id="A0A3N4QB65"/>
<accession>A0A3N4QB65</accession>
<dbReference type="Pfam" id="PF01370">
    <property type="entry name" value="Epimerase"/>
    <property type="match status" value="1"/>
</dbReference>
<dbReference type="GO" id="GO:0019305">
    <property type="term" value="P:dTDP-rhamnose biosynthetic process"/>
    <property type="evidence" value="ECO:0007669"/>
    <property type="project" value="UniProtKB-UniPathway"/>
</dbReference>
<keyword evidence="1" id="KW-0521">NADP</keyword>
<gene>
    <name evidence="3" type="ORF">EGT74_06790</name>
</gene>
<dbReference type="EC" id="1.1.1.133" evidence="1"/>
<reference evidence="3 4" key="1">
    <citation type="submission" date="2018-11" db="EMBL/GenBank/DDBJ databases">
        <title>Chitinophaga lutea sp.nov., isolate from arsenic contaminated soil.</title>
        <authorList>
            <person name="Zong Y."/>
        </authorList>
    </citation>
    <scope>NUCLEOTIDE SEQUENCE [LARGE SCALE GENOMIC DNA]</scope>
    <source>
        <strain evidence="3 4">ZY74</strain>
    </source>
</reference>
<dbReference type="RefSeq" id="WP_123845748.1">
    <property type="nucleotide sequence ID" value="NZ_RPDH01000001.1"/>
</dbReference>
<dbReference type="InterPro" id="IPR005913">
    <property type="entry name" value="dTDP_dehydrorham_reduct"/>
</dbReference>
<dbReference type="InterPro" id="IPR036291">
    <property type="entry name" value="NAD(P)-bd_dom_sf"/>
</dbReference>
<comment type="pathway">
    <text evidence="1">Carbohydrate biosynthesis; dTDP-L-rhamnose biosynthesis.</text>
</comment>
<evidence type="ECO:0000313" key="3">
    <source>
        <dbReference type="EMBL" id="RPE13230.1"/>
    </source>
</evidence>
<dbReference type="Gene3D" id="3.40.50.720">
    <property type="entry name" value="NAD(P)-binding Rossmann-like Domain"/>
    <property type="match status" value="1"/>
</dbReference>
<proteinExistence type="inferred from homology"/>
<evidence type="ECO:0000259" key="2">
    <source>
        <dbReference type="Pfam" id="PF01370"/>
    </source>
</evidence>
<feature type="domain" description="NAD-dependent epimerase/dehydratase" evidence="2">
    <location>
        <begin position="3"/>
        <end position="221"/>
    </location>
</feature>
<dbReference type="EMBL" id="RPDH01000001">
    <property type="protein sequence ID" value="RPE13230.1"/>
    <property type="molecule type" value="Genomic_DNA"/>
</dbReference>
<comment type="function">
    <text evidence="1">Catalyzes the reduction of dTDP-6-deoxy-L-lyxo-4-hexulose to yield dTDP-L-rhamnose.</text>
</comment>
<dbReference type="UniPathway" id="UPA00124"/>
<sequence>MNVLITGGTGLIGAAISNCISNDCNLSSIVRTVPLTSENIRFIQADLSLPKFIETYKNIRPDVVIHCAANIPSGANTDDEIYSLNCRIDENVISLCKTTNSALIYFSSTIVYGYQGNEMGISENHPTKTPSLYAKQKLESEGLIATHIPQHLILRVNAPYGRYMRQRSVMNIFADRAINNEDLFYHGNGERMQDFTNVEDIGRWIRSLIKTRTFTSGVFNISSGAPVTMKKLASLIVHQVENCKSRIIPSGSPDPQEAYKASYDISKAKKILGWNPQISLYQGLSDLIQNRKLI</sequence>
<organism evidence="3 4">
    <name type="scientific">Chitinophaga lutea</name>
    <dbReference type="NCBI Taxonomy" id="2488634"/>
    <lineage>
        <taxon>Bacteria</taxon>
        <taxon>Pseudomonadati</taxon>
        <taxon>Bacteroidota</taxon>
        <taxon>Chitinophagia</taxon>
        <taxon>Chitinophagales</taxon>
        <taxon>Chitinophagaceae</taxon>
        <taxon>Chitinophaga</taxon>
    </lineage>
</organism>
<dbReference type="Proteomes" id="UP000278351">
    <property type="component" value="Unassembled WGS sequence"/>
</dbReference>
<dbReference type="GO" id="GO:0008831">
    <property type="term" value="F:dTDP-4-dehydrorhamnose reductase activity"/>
    <property type="evidence" value="ECO:0007669"/>
    <property type="project" value="UniProtKB-EC"/>
</dbReference>
<keyword evidence="1" id="KW-0560">Oxidoreductase</keyword>
<dbReference type="SUPFAM" id="SSF51735">
    <property type="entry name" value="NAD(P)-binding Rossmann-fold domains"/>
    <property type="match status" value="1"/>
</dbReference>
<evidence type="ECO:0000256" key="1">
    <source>
        <dbReference type="RuleBase" id="RU364082"/>
    </source>
</evidence>
<dbReference type="InterPro" id="IPR001509">
    <property type="entry name" value="Epimerase_deHydtase"/>
</dbReference>
<dbReference type="OrthoDB" id="329806at2"/>
<dbReference type="PANTHER" id="PTHR10491">
    <property type="entry name" value="DTDP-4-DEHYDRORHAMNOSE REDUCTASE"/>
    <property type="match status" value="1"/>
</dbReference>
<dbReference type="PANTHER" id="PTHR10491:SF4">
    <property type="entry name" value="METHIONINE ADENOSYLTRANSFERASE 2 SUBUNIT BETA"/>
    <property type="match status" value="1"/>
</dbReference>
<evidence type="ECO:0000313" key="4">
    <source>
        <dbReference type="Proteomes" id="UP000278351"/>
    </source>
</evidence>
<name>A0A3N4QB65_9BACT</name>
<comment type="similarity">
    <text evidence="1">Belongs to the dTDP-4-dehydrorhamnose reductase family.</text>
</comment>
<comment type="caution">
    <text evidence="3">The sequence shown here is derived from an EMBL/GenBank/DDBJ whole genome shotgun (WGS) entry which is preliminary data.</text>
</comment>
<keyword evidence="4" id="KW-1185">Reference proteome</keyword>
<protein>
    <recommendedName>
        <fullName evidence="1">dTDP-4-dehydrorhamnose reductase</fullName>
        <ecNumber evidence="1">1.1.1.133</ecNumber>
    </recommendedName>
</protein>